<evidence type="ECO:0000313" key="3">
    <source>
        <dbReference type="Proteomes" id="UP000239504"/>
    </source>
</evidence>
<protein>
    <submittedName>
        <fullName evidence="2">Peptidase M19</fullName>
    </submittedName>
</protein>
<keyword evidence="3" id="KW-1185">Reference proteome</keyword>
<dbReference type="Pfam" id="PF01244">
    <property type="entry name" value="Peptidase_M19"/>
    <property type="match status" value="1"/>
</dbReference>
<dbReference type="RefSeq" id="WP_104829989.1">
    <property type="nucleotide sequence ID" value="NZ_PJCH01000005.1"/>
</dbReference>
<dbReference type="PROSITE" id="PS51365">
    <property type="entry name" value="RENAL_DIPEPTIDASE_2"/>
    <property type="match status" value="1"/>
</dbReference>
<dbReference type="OrthoDB" id="9804920at2"/>
<dbReference type="Proteomes" id="UP000239504">
    <property type="component" value="Unassembled WGS sequence"/>
</dbReference>
<name>A0A2S7K8C9_9PROT</name>
<dbReference type="InterPro" id="IPR032466">
    <property type="entry name" value="Metal_Hydrolase"/>
</dbReference>
<dbReference type="EMBL" id="PJCH01000005">
    <property type="protein sequence ID" value="PQA88750.1"/>
    <property type="molecule type" value="Genomic_DNA"/>
</dbReference>
<reference evidence="2 3" key="1">
    <citation type="submission" date="2017-12" db="EMBL/GenBank/DDBJ databases">
        <authorList>
            <person name="Hurst M.R.H."/>
        </authorList>
    </citation>
    <scope>NUCLEOTIDE SEQUENCE [LARGE SCALE GENOMIC DNA]</scope>
    <source>
        <strain evidence="2 3">SY-3-19</strain>
    </source>
</reference>
<proteinExistence type="predicted"/>
<dbReference type="PANTHER" id="PTHR10443">
    <property type="entry name" value="MICROSOMAL DIPEPTIDASE"/>
    <property type="match status" value="1"/>
</dbReference>
<dbReference type="Gene3D" id="3.20.20.140">
    <property type="entry name" value="Metal-dependent hydrolases"/>
    <property type="match status" value="1"/>
</dbReference>
<accession>A0A2S7K8C9</accession>
<dbReference type="GO" id="GO:0070573">
    <property type="term" value="F:metallodipeptidase activity"/>
    <property type="evidence" value="ECO:0007669"/>
    <property type="project" value="InterPro"/>
</dbReference>
<comment type="caution">
    <text evidence="2">The sequence shown here is derived from an EMBL/GenBank/DDBJ whole genome shotgun (WGS) entry which is preliminary data.</text>
</comment>
<feature type="signal peptide" evidence="1">
    <location>
        <begin position="1"/>
        <end position="29"/>
    </location>
</feature>
<feature type="chain" id="PRO_5015449299" evidence="1">
    <location>
        <begin position="30"/>
        <end position="382"/>
    </location>
</feature>
<organism evidence="2 3">
    <name type="scientific">Hyphococcus luteus</name>
    <dbReference type="NCBI Taxonomy" id="2058213"/>
    <lineage>
        <taxon>Bacteria</taxon>
        <taxon>Pseudomonadati</taxon>
        <taxon>Pseudomonadota</taxon>
        <taxon>Alphaproteobacteria</taxon>
        <taxon>Parvularculales</taxon>
        <taxon>Parvularculaceae</taxon>
        <taxon>Hyphococcus</taxon>
    </lineage>
</organism>
<dbReference type="SUPFAM" id="SSF51556">
    <property type="entry name" value="Metallo-dependent hydrolases"/>
    <property type="match status" value="1"/>
</dbReference>
<dbReference type="PANTHER" id="PTHR10443:SF12">
    <property type="entry name" value="DIPEPTIDASE"/>
    <property type="match status" value="1"/>
</dbReference>
<dbReference type="AlphaFoldDB" id="A0A2S7K8C9"/>
<dbReference type="GO" id="GO:0006508">
    <property type="term" value="P:proteolysis"/>
    <property type="evidence" value="ECO:0007669"/>
    <property type="project" value="InterPro"/>
</dbReference>
<evidence type="ECO:0000313" key="2">
    <source>
        <dbReference type="EMBL" id="PQA88750.1"/>
    </source>
</evidence>
<dbReference type="InterPro" id="IPR008257">
    <property type="entry name" value="Pept_M19"/>
</dbReference>
<keyword evidence="1" id="KW-0732">Signal</keyword>
<sequence length="382" mass="41822">MSRTAFHTNRRALMAGALAAASFAPSSFAKEKRWRGMKDAILINALGGFFNPNTPPYTDEQRAAHYLNPRGIDDAIASGLAATNLTLGYVYGDEEPFEATVKDIAWFDEAIRLRPGKLMKAYSVDDIRAAKKQNRLGVIYGFQNCAMLGDDAGRVDIFADLGVRVFQLTYNIRNQLGDGSMAEENKGLTEFGREAVAKLNARNVLVDLSHAGEQTTLDAIEASAAPIAITHTGCAALAPHPRNKTDAELRALAEKGGVAGIYFMPYLTPGRQHMAEDIVLHIEHAVDVCGEDHVGIGADQSVTGIDDMEGYRKRHREDVENRKRLGIGAPNEDPDILLAVPDLQGVEQFQTIADRLLARGHSPRRIEKILGGNFLRLFAEVW</sequence>
<evidence type="ECO:0000256" key="1">
    <source>
        <dbReference type="SAM" id="SignalP"/>
    </source>
</evidence>
<gene>
    <name evidence="2" type="ORF">CW354_05205</name>
</gene>